<sequence length="57" mass="5756">MTFIFVIAFLAVGFAQPHVEQAASEIAESALDTSDVDAVNAALDGVFGGEAGAGEID</sequence>
<accession>A0ABT7FJ70</accession>
<reference evidence="1 2" key="1">
    <citation type="submission" date="2023-05" db="EMBL/GenBank/DDBJ databases">
        <title>Sedimentitalea sp. nov. JM2-8.</title>
        <authorList>
            <person name="Huang J."/>
        </authorList>
    </citation>
    <scope>NUCLEOTIDE SEQUENCE [LARGE SCALE GENOMIC DNA]</scope>
    <source>
        <strain evidence="1 2">JM2-8</strain>
    </source>
</reference>
<dbReference type="EMBL" id="JASNJE010000031">
    <property type="protein sequence ID" value="MDK3075174.1"/>
    <property type="molecule type" value="Genomic_DNA"/>
</dbReference>
<keyword evidence="2" id="KW-1185">Reference proteome</keyword>
<name>A0ABT7FJ70_9RHOB</name>
<dbReference type="Proteomes" id="UP001227126">
    <property type="component" value="Unassembled WGS sequence"/>
</dbReference>
<evidence type="ECO:0000313" key="2">
    <source>
        <dbReference type="Proteomes" id="UP001227126"/>
    </source>
</evidence>
<comment type="caution">
    <text evidence="1">The sequence shown here is derived from an EMBL/GenBank/DDBJ whole genome shotgun (WGS) entry which is preliminary data.</text>
</comment>
<evidence type="ECO:0000313" key="1">
    <source>
        <dbReference type="EMBL" id="MDK3075174.1"/>
    </source>
</evidence>
<protein>
    <submittedName>
        <fullName evidence="1">Uncharacterized protein</fullName>
    </submittedName>
</protein>
<dbReference type="RefSeq" id="WP_284487104.1">
    <property type="nucleotide sequence ID" value="NZ_JASNJE010000031.1"/>
</dbReference>
<gene>
    <name evidence="1" type="ORF">QO034_18965</name>
</gene>
<organism evidence="1 2">
    <name type="scientific">Sedimentitalea xiamensis</name>
    <dbReference type="NCBI Taxonomy" id="3050037"/>
    <lineage>
        <taxon>Bacteria</taxon>
        <taxon>Pseudomonadati</taxon>
        <taxon>Pseudomonadota</taxon>
        <taxon>Alphaproteobacteria</taxon>
        <taxon>Rhodobacterales</taxon>
        <taxon>Paracoccaceae</taxon>
        <taxon>Sedimentitalea</taxon>
    </lineage>
</organism>
<proteinExistence type="predicted"/>